<dbReference type="SUPFAM" id="SSF52058">
    <property type="entry name" value="L domain-like"/>
    <property type="match status" value="1"/>
</dbReference>
<sequence length="199" mass="23184">HIRRHGFYKCDLLQKILIPRSQMSQTDLCGIFSVDLQSFQHVQSSKSNLFCIKGQNQFLAPKSPPHQFMQLESGLFCFQPTFKFLTQNQNQVSFLVTNSRKISSQFSNLQNLRFFEAKRLQHVKNAQFKDLPKLICFKADILTVGENAFQNCFSLQFINLQKLSEVKSHSFQNCYQLSFCYLKVQKIGEKAFQNCFSLQ</sequence>
<feature type="non-terminal residue" evidence="1">
    <location>
        <position position="1"/>
    </location>
</feature>
<protein>
    <submittedName>
        <fullName evidence="1">Leucine rich repeats-containing protein</fullName>
    </submittedName>
</protein>
<reference evidence="1" key="1">
    <citation type="submission" date="2015-07" db="EMBL/GenBank/DDBJ databases">
        <title>Adaptation to a free-living lifestyle via gene acquisitions in the diplomonad Trepomonas sp. PC1.</title>
        <authorList>
            <person name="Xu F."/>
            <person name="Jerlstrom-Hultqvist J."/>
            <person name="Kolisko M."/>
            <person name="Simpson A.G.B."/>
            <person name="Roger A.J."/>
            <person name="Svard S.G."/>
            <person name="Andersson J.O."/>
        </authorList>
    </citation>
    <scope>NUCLEOTIDE SEQUENCE</scope>
    <source>
        <strain evidence="1">PC1</strain>
    </source>
</reference>
<dbReference type="InterPro" id="IPR026906">
    <property type="entry name" value="LRR_5"/>
</dbReference>
<dbReference type="AlphaFoldDB" id="A0A146KFX9"/>
<feature type="non-terminal residue" evidence="1">
    <location>
        <position position="199"/>
    </location>
</feature>
<organism evidence="1">
    <name type="scientific">Trepomonas sp. PC1</name>
    <dbReference type="NCBI Taxonomy" id="1076344"/>
    <lineage>
        <taxon>Eukaryota</taxon>
        <taxon>Metamonada</taxon>
        <taxon>Diplomonadida</taxon>
        <taxon>Hexamitidae</taxon>
        <taxon>Hexamitinae</taxon>
        <taxon>Trepomonas</taxon>
    </lineage>
</organism>
<dbReference type="Gene3D" id="3.80.10.10">
    <property type="entry name" value="Ribonuclease Inhibitor"/>
    <property type="match status" value="1"/>
</dbReference>
<dbReference type="Pfam" id="PF13306">
    <property type="entry name" value="LRR_5"/>
    <property type="match status" value="1"/>
</dbReference>
<evidence type="ECO:0000313" key="1">
    <source>
        <dbReference type="EMBL" id="JAP95680.1"/>
    </source>
</evidence>
<gene>
    <name evidence="1" type="ORF">TPC1_11241</name>
</gene>
<accession>A0A146KFX9</accession>
<proteinExistence type="predicted"/>
<dbReference type="EMBL" id="GDID01000926">
    <property type="protein sequence ID" value="JAP95680.1"/>
    <property type="molecule type" value="Transcribed_RNA"/>
</dbReference>
<name>A0A146KFX9_9EUKA</name>
<dbReference type="InterPro" id="IPR032675">
    <property type="entry name" value="LRR_dom_sf"/>
</dbReference>